<organism evidence="2 3">
    <name type="scientific">Asterophora parasitica</name>
    <dbReference type="NCBI Taxonomy" id="117018"/>
    <lineage>
        <taxon>Eukaryota</taxon>
        <taxon>Fungi</taxon>
        <taxon>Dikarya</taxon>
        <taxon>Basidiomycota</taxon>
        <taxon>Agaricomycotina</taxon>
        <taxon>Agaricomycetes</taxon>
        <taxon>Agaricomycetidae</taxon>
        <taxon>Agaricales</taxon>
        <taxon>Tricholomatineae</taxon>
        <taxon>Lyophyllaceae</taxon>
        <taxon>Asterophora</taxon>
    </lineage>
</organism>
<feature type="region of interest" description="Disordered" evidence="1">
    <location>
        <begin position="181"/>
        <end position="214"/>
    </location>
</feature>
<dbReference type="AlphaFoldDB" id="A0A9P7K912"/>
<feature type="compositionally biased region" description="Low complexity" evidence="1">
    <location>
        <begin position="32"/>
        <end position="42"/>
    </location>
</feature>
<feature type="region of interest" description="Disordered" evidence="1">
    <location>
        <begin position="1"/>
        <end position="164"/>
    </location>
</feature>
<name>A0A9P7K912_9AGAR</name>
<evidence type="ECO:0000313" key="3">
    <source>
        <dbReference type="Proteomes" id="UP000775547"/>
    </source>
</evidence>
<comment type="caution">
    <text evidence="2">The sequence shown here is derived from an EMBL/GenBank/DDBJ whole genome shotgun (WGS) entry which is preliminary data.</text>
</comment>
<keyword evidence="3" id="KW-1185">Reference proteome</keyword>
<dbReference type="Proteomes" id="UP000775547">
    <property type="component" value="Unassembled WGS sequence"/>
</dbReference>
<reference evidence="2" key="1">
    <citation type="submission" date="2020-07" db="EMBL/GenBank/DDBJ databases">
        <authorList>
            <person name="Nieuwenhuis M."/>
            <person name="Van De Peppel L.J.J."/>
        </authorList>
    </citation>
    <scope>NUCLEOTIDE SEQUENCE</scope>
    <source>
        <strain evidence="2">AP01</strain>
        <tissue evidence="2">Mycelium</tissue>
    </source>
</reference>
<accession>A0A9P7K912</accession>
<reference evidence="2" key="2">
    <citation type="submission" date="2021-10" db="EMBL/GenBank/DDBJ databases">
        <title>Phylogenomics reveals ancestral predisposition of the termite-cultivated fungus Termitomyces towards a domesticated lifestyle.</title>
        <authorList>
            <person name="Auxier B."/>
            <person name="Grum-Grzhimaylo A."/>
            <person name="Cardenas M.E."/>
            <person name="Lodge J.D."/>
            <person name="Laessoe T."/>
            <person name="Pedersen O."/>
            <person name="Smith M.E."/>
            <person name="Kuyper T.W."/>
            <person name="Franco-Molano E.A."/>
            <person name="Baroni T.J."/>
            <person name="Aanen D.K."/>
        </authorList>
    </citation>
    <scope>NUCLEOTIDE SEQUENCE</scope>
    <source>
        <strain evidence="2">AP01</strain>
        <tissue evidence="2">Mycelium</tissue>
    </source>
</reference>
<sequence length="214" mass="22941">MAGSDTPHITRASNVLVHPGLSSAPRPRQTSAQVKADNAAKAAAKEDATKQKAANIANIAALENDTQKKVKRADLDANRPRDKLQIMRAERQIASPVKGGTIASSQNPSEESQEPTVLEPSGSPKKPAEDEQESNDEDMDIEDDPDTTINKLKKPKKVKKGLELPDQINKLKFADTDTGIAESSLVSPDVPAQSATVPSAKRRATVNPDEPPTR</sequence>
<evidence type="ECO:0000313" key="2">
    <source>
        <dbReference type="EMBL" id="KAG5640455.1"/>
    </source>
</evidence>
<feature type="compositionally biased region" description="Basic and acidic residues" evidence="1">
    <location>
        <begin position="65"/>
        <end position="91"/>
    </location>
</feature>
<feature type="compositionally biased region" description="Acidic residues" evidence="1">
    <location>
        <begin position="130"/>
        <end position="146"/>
    </location>
</feature>
<proteinExistence type="predicted"/>
<dbReference type="OrthoDB" id="3065963at2759"/>
<feature type="compositionally biased region" description="Low complexity" evidence="1">
    <location>
        <begin position="51"/>
        <end position="61"/>
    </location>
</feature>
<dbReference type="EMBL" id="JABCKV010000714">
    <property type="protein sequence ID" value="KAG5640455.1"/>
    <property type="molecule type" value="Genomic_DNA"/>
</dbReference>
<gene>
    <name evidence="2" type="ORF">DXG03_008588</name>
</gene>
<evidence type="ECO:0000256" key="1">
    <source>
        <dbReference type="SAM" id="MobiDB-lite"/>
    </source>
</evidence>
<protein>
    <submittedName>
        <fullName evidence="2">Uncharacterized protein</fullName>
    </submittedName>
</protein>